<accession>A0AAW2Z3A0</accession>
<keyword evidence="7" id="KW-0325">Glycoprotein</keyword>
<dbReference type="GO" id="GO:0016020">
    <property type="term" value="C:membrane"/>
    <property type="evidence" value="ECO:0007669"/>
    <property type="project" value="UniProtKB-SubCell"/>
</dbReference>
<dbReference type="PANTHER" id="PTHR20961:SF38">
    <property type="entry name" value="PROTEIN O-LINKED-MANNOSE BETA-1,4-N-ACETYLGLUCOSAMINYLTRANSFERASE 2"/>
    <property type="match status" value="1"/>
</dbReference>
<evidence type="ECO:0000256" key="4">
    <source>
        <dbReference type="ARBA" id="ARBA00022692"/>
    </source>
</evidence>
<dbReference type="AlphaFoldDB" id="A0AAW2Z3A0"/>
<keyword evidence="6 8" id="KW-0472">Membrane</keyword>
<evidence type="ECO:0000256" key="8">
    <source>
        <dbReference type="SAM" id="Phobius"/>
    </source>
</evidence>
<keyword evidence="4 8" id="KW-0812">Transmembrane</keyword>
<comment type="caution">
    <text evidence="10">The sequence shown here is derived from an EMBL/GenBank/DDBJ whole genome shotgun (WGS) entry which is preliminary data.</text>
</comment>
<organism evidence="10 11">
    <name type="scientific">Acrasis kona</name>
    <dbReference type="NCBI Taxonomy" id="1008807"/>
    <lineage>
        <taxon>Eukaryota</taxon>
        <taxon>Discoba</taxon>
        <taxon>Heterolobosea</taxon>
        <taxon>Tetramitia</taxon>
        <taxon>Eutetramitia</taxon>
        <taxon>Acrasidae</taxon>
        <taxon>Acrasis</taxon>
    </lineage>
</organism>
<keyword evidence="11" id="KW-1185">Reference proteome</keyword>
<protein>
    <recommendedName>
        <fullName evidence="9">Glycosyltransferase 61 catalytic domain-containing protein</fullName>
    </recommendedName>
</protein>
<feature type="domain" description="Glycosyltransferase 61 catalytic" evidence="9">
    <location>
        <begin position="176"/>
        <end position="372"/>
    </location>
</feature>
<evidence type="ECO:0000256" key="5">
    <source>
        <dbReference type="ARBA" id="ARBA00022989"/>
    </source>
</evidence>
<dbReference type="PANTHER" id="PTHR20961">
    <property type="entry name" value="GLYCOSYLTRANSFERASE"/>
    <property type="match status" value="1"/>
</dbReference>
<evidence type="ECO:0000256" key="3">
    <source>
        <dbReference type="ARBA" id="ARBA00022679"/>
    </source>
</evidence>
<evidence type="ECO:0000313" key="10">
    <source>
        <dbReference type="EMBL" id="KAL0483435.1"/>
    </source>
</evidence>
<comment type="subcellular location">
    <subcellularLocation>
        <location evidence="1">Membrane</location>
        <topology evidence="1">Single-pass membrane protein</topology>
    </subcellularLocation>
</comment>
<evidence type="ECO:0000256" key="1">
    <source>
        <dbReference type="ARBA" id="ARBA00004167"/>
    </source>
</evidence>
<dbReference type="InterPro" id="IPR007657">
    <property type="entry name" value="Glycosyltransferase_61"/>
</dbReference>
<feature type="transmembrane region" description="Helical" evidence="8">
    <location>
        <begin position="6"/>
        <end position="24"/>
    </location>
</feature>
<evidence type="ECO:0000259" key="9">
    <source>
        <dbReference type="Pfam" id="PF04577"/>
    </source>
</evidence>
<dbReference type="InterPro" id="IPR049625">
    <property type="entry name" value="Glyco_transf_61_cat"/>
</dbReference>
<reference evidence="10 11" key="1">
    <citation type="submission" date="2024-03" db="EMBL/GenBank/DDBJ databases">
        <title>The Acrasis kona genome and developmental transcriptomes reveal deep origins of eukaryotic multicellular pathways.</title>
        <authorList>
            <person name="Sheikh S."/>
            <person name="Fu C.-J."/>
            <person name="Brown M.W."/>
            <person name="Baldauf S.L."/>
        </authorList>
    </citation>
    <scope>NUCLEOTIDE SEQUENCE [LARGE SCALE GENOMIC DNA]</scope>
    <source>
        <strain evidence="10 11">ATCC MYA-3509</strain>
    </source>
</reference>
<name>A0AAW2Z3A0_9EUKA</name>
<dbReference type="Proteomes" id="UP001431209">
    <property type="component" value="Unassembled WGS sequence"/>
</dbReference>
<dbReference type="Pfam" id="PF04577">
    <property type="entry name" value="Glyco_transf_61"/>
    <property type="match status" value="1"/>
</dbReference>
<feature type="transmembrane region" description="Helical" evidence="8">
    <location>
        <begin position="31"/>
        <end position="52"/>
    </location>
</feature>
<keyword evidence="2" id="KW-0328">Glycosyltransferase</keyword>
<dbReference type="GO" id="GO:0016757">
    <property type="term" value="F:glycosyltransferase activity"/>
    <property type="evidence" value="ECO:0007669"/>
    <property type="project" value="UniProtKB-KW"/>
</dbReference>
<evidence type="ECO:0000256" key="7">
    <source>
        <dbReference type="ARBA" id="ARBA00023180"/>
    </source>
</evidence>
<evidence type="ECO:0000256" key="6">
    <source>
        <dbReference type="ARBA" id="ARBA00023136"/>
    </source>
</evidence>
<gene>
    <name evidence="10" type="ORF">AKO1_014783</name>
</gene>
<evidence type="ECO:0000313" key="11">
    <source>
        <dbReference type="Proteomes" id="UP001431209"/>
    </source>
</evidence>
<keyword evidence="5 8" id="KW-1133">Transmembrane helix</keyword>
<evidence type="ECO:0000256" key="2">
    <source>
        <dbReference type="ARBA" id="ARBA00022676"/>
    </source>
</evidence>
<proteinExistence type="predicted"/>
<sequence>MHPLSIIIPLLFMLSSIAWSFIRLNRSTTQTVISVTSFVFCCIYSLITLHNITALRSSKIYSSHTCIGDNRELNGYKNRACLFHNICREKDGTWNYYVDPSVPSGKSINSTLLYGVGRHPDVDSFPNPFVVQKQSDTNEILDPWTPVVIKGSIDSAMLSTDAKYTALYTPYWEENFGHFLHDDMFSVFDAMLQFHANYENPSDLQLLVNTDCEMFGEQRLERCNKFHQQWIPLFSSHPVIRVDTLEETKCYQNLFVGLTSFNFHRHHHTGKGLSRWLFRNHILQQLNYKQKTNKRPIITIIDKVGRRRIMNTQQIALHLYNTLNDVDVNVVSNVEKLSPYMQVELMQKTTVLISPPGGISMMSIFLNEGSSAIFTDIYDPETRSSKSLEGYFWSNMHHINHLRYRVSVREVVFDKTSESRGSTNQEVYRNYGNVLMDNDKTLNLALIALNYAKEYKKL</sequence>
<dbReference type="EMBL" id="JAOPGA020000960">
    <property type="protein sequence ID" value="KAL0483435.1"/>
    <property type="molecule type" value="Genomic_DNA"/>
</dbReference>
<keyword evidence="3" id="KW-0808">Transferase</keyword>